<feature type="non-terminal residue" evidence="3">
    <location>
        <position position="398"/>
    </location>
</feature>
<evidence type="ECO:0000256" key="1">
    <source>
        <dbReference type="SAM" id="SignalP"/>
    </source>
</evidence>
<organism evidence="3 4">
    <name type="scientific">Pichia kudriavzevii</name>
    <name type="common">Yeast</name>
    <name type="synonym">Issatchenkia orientalis</name>
    <dbReference type="NCBI Taxonomy" id="4909"/>
    <lineage>
        <taxon>Eukaryota</taxon>
        <taxon>Fungi</taxon>
        <taxon>Dikarya</taxon>
        <taxon>Ascomycota</taxon>
        <taxon>Saccharomycotina</taxon>
        <taxon>Pichiomycetes</taxon>
        <taxon>Pichiales</taxon>
        <taxon>Pichiaceae</taxon>
        <taxon>Pichia</taxon>
    </lineage>
</organism>
<name>A0A099P0F8_PICKU</name>
<dbReference type="AlphaFoldDB" id="A0A099P0F8"/>
<feature type="chain" id="PRO_5001951769" description="PA14 domain-containing protein" evidence="1">
    <location>
        <begin position="25"/>
        <end position="398"/>
    </location>
</feature>
<reference evidence="4" key="1">
    <citation type="journal article" date="2014" name="Microb. Cell Fact.">
        <title>Exploiting Issatchenkia orientalis SD108 for succinic acid production.</title>
        <authorList>
            <person name="Xiao H."/>
            <person name="Shao Z."/>
            <person name="Jiang Y."/>
            <person name="Dole S."/>
            <person name="Zhao H."/>
        </authorList>
    </citation>
    <scope>NUCLEOTIDE SEQUENCE [LARGE SCALE GENOMIC DNA]</scope>
    <source>
        <strain evidence="4">SD108</strain>
    </source>
</reference>
<dbReference type="Gene3D" id="2.60.120.1560">
    <property type="match status" value="1"/>
</dbReference>
<dbReference type="VEuPathDB" id="FungiDB:C5L36_0B06140"/>
<dbReference type="PROSITE" id="PS51820">
    <property type="entry name" value="PA14"/>
    <property type="match status" value="1"/>
</dbReference>
<keyword evidence="1" id="KW-0732">Signal</keyword>
<evidence type="ECO:0000259" key="2">
    <source>
        <dbReference type="PROSITE" id="PS51820"/>
    </source>
</evidence>
<dbReference type="Pfam" id="PF10528">
    <property type="entry name" value="GLEYA"/>
    <property type="match status" value="1"/>
</dbReference>
<dbReference type="InterPro" id="IPR018871">
    <property type="entry name" value="GLEYA_adhesin_domain"/>
</dbReference>
<sequence>MKLQIHRLIYSLLYFLLHLITADAATSGAIVDSLQGCNWADIETAQGATGRMFSVPPNQPALISSNGFYQGGYQTNSVIGSFNHQGALSFSLNGGTTNLFGVNMDTSHFLMEANGYFKAPESGIYQFDIQNVDDGVMAFIGTSAYDCCTGNLTPGSTTPLIFSSKAFNSDDPTQVSSWVYLEAGSLYPFRVVYLNAISAGSMNFQVTTPSGSSGDVGNYLYQVSSSPNNCTPQVVSTTFVTSTSWVTSGSASKTVSYVTTDASGSSIVVEEIIYPSNIATTTIYHQGSYTDSHTYTTTGYISYQGGLVPGQIVSIDIPPYSTTLIPYYTQNTRYTITRLVGTSTVVQVFIQVPQTSYIAGDYNTLSTTVSTGASTTVKYVYGPPLSTVITYPDNYAPT</sequence>
<evidence type="ECO:0000313" key="4">
    <source>
        <dbReference type="Proteomes" id="UP000029867"/>
    </source>
</evidence>
<dbReference type="Proteomes" id="UP000029867">
    <property type="component" value="Unassembled WGS sequence"/>
</dbReference>
<dbReference type="EMBL" id="JQFK01000019">
    <property type="protein sequence ID" value="KGK38518.1"/>
    <property type="molecule type" value="Genomic_DNA"/>
</dbReference>
<evidence type="ECO:0000313" key="3">
    <source>
        <dbReference type="EMBL" id="KGK38518.1"/>
    </source>
</evidence>
<feature type="signal peptide" evidence="1">
    <location>
        <begin position="1"/>
        <end position="24"/>
    </location>
</feature>
<gene>
    <name evidence="3" type="ORF">JL09_g2332</name>
</gene>
<dbReference type="InterPro" id="IPR037524">
    <property type="entry name" value="PA14/GLEYA"/>
</dbReference>
<dbReference type="eggNOG" id="ENOG502QPQC">
    <property type="taxonomic scope" value="Eukaryota"/>
</dbReference>
<comment type="caution">
    <text evidence="3">The sequence shown here is derived from an EMBL/GenBank/DDBJ whole genome shotgun (WGS) entry which is preliminary data.</text>
</comment>
<protein>
    <recommendedName>
        <fullName evidence="2">PA14 domain-containing protein</fullName>
    </recommendedName>
</protein>
<proteinExistence type="predicted"/>
<feature type="domain" description="PA14" evidence="2">
    <location>
        <begin position="43"/>
        <end position="220"/>
    </location>
</feature>
<dbReference type="InterPro" id="IPR011658">
    <property type="entry name" value="PA14_dom"/>
</dbReference>
<dbReference type="HOGENOM" id="CLU_579486_0_0_1"/>
<accession>A0A099P0F8</accession>
<dbReference type="SMART" id="SM00758">
    <property type="entry name" value="PA14"/>
    <property type="match status" value="1"/>
</dbReference>